<accession>A0A1B0AH39</accession>
<feature type="chain" id="PRO_5008403845" description="Ig-like domain-containing protein" evidence="2">
    <location>
        <begin position="18"/>
        <end position="276"/>
    </location>
</feature>
<keyword evidence="2" id="KW-0732">Signal</keyword>
<evidence type="ECO:0008006" key="5">
    <source>
        <dbReference type="Google" id="ProtNLM"/>
    </source>
</evidence>
<name>A0A1B0AH39_GLOPL</name>
<reference evidence="4" key="1">
    <citation type="submission" date="2014-03" db="EMBL/GenBank/DDBJ databases">
        <authorList>
            <person name="Aksoy S."/>
            <person name="Warren W."/>
            <person name="Wilson R.K."/>
        </authorList>
    </citation>
    <scope>NUCLEOTIDE SEQUENCE [LARGE SCALE GENOMIC DNA]</scope>
    <source>
        <strain evidence="4">IAEA</strain>
    </source>
</reference>
<reference evidence="3" key="2">
    <citation type="submission" date="2020-05" db="UniProtKB">
        <authorList>
            <consortium name="EnsemblMetazoa"/>
        </authorList>
    </citation>
    <scope>IDENTIFICATION</scope>
    <source>
        <strain evidence="3">IAEA</strain>
    </source>
</reference>
<feature type="signal peptide" evidence="2">
    <location>
        <begin position="1"/>
        <end position="17"/>
    </location>
</feature>
<evidence type="ECO:0000256" key="1">
    <source>
        <dbReference type="SAM" id="MobiDB-lite"/>
    </source>
</evidence>
<proteinExistence type="predicted"/>
<keyword evidence="4" id="KW-1185">Reference proteome</keyword>
<dbReference type="AlphaFoldDB" id="A0A1B0AH39"/>
<evidence type="ECO:0000313" key="3">
    <source>
        <dbReference type="EnsemblMetazoa" id="GPAI045557-PA"/>
    </source>
</evidence>
<sequence length="276" mass="31728">MFIISSWKLCRLTGCLTALRATLKTHYVKQQRRRQVTLYIRFSYNTIVSFYRDPYRNMLIVRATSSSRAFVVEEKTMAQPQISEDSFPTLAQSNNLAMKNHFPPCALVFHHKYIVETPKESKENQVAFESNNNTINTYSVCLGSSRHCQYSERLLCDIKCEEEKSHNISSASSRAVANAPTFQTNYCQNLTMAGNEFKNNVRKILNADERSQPQCCIEVGKLYSTGVRAEKVIWSEQLHNRRYEIAIITSSASTSSFEEEEDDDDDDDDDYVCNIK</sequence>
<feature type="compositionally biased region" description="Acidic residues" evidence="1">
    <location>
        <begin position="257"/>
        <end position="276"/>
    </location>
</feature>
<dbReference type="VEuPathDB" id="VectorBase:GPAI045557"/>
<dbReference type="Proteomes" id="UP000092445">
    <property type="component" value="Unassembled WGS sequence"/>
</dbReference>
<evidence type="ECO:0000313" key="4">
    <source>
        <dbReference type="Proteomes" id="UP000092445"/>
    </source>
</evidence>
<dbReference type="EnsemblMetazoa" id="GPAI045557-RA">
    <property type="protein sequence ID" value="GPAI045557-PA"/>
    <property type="gene ID" value="GPAI045557"/>
</dbReference>
<feature type="region of interest" description="Disordered" evidence="1">
    <location>
        <begin position="254"/>
        <end position="276"/>
    </location>
</feature>
<evidence type="ECO:0000256" key="2">
    <source>
        <dbReference type="SAM" id="SignalP"/>
    </source>
</evidence>
<protein>
    <recommendedName>
        <fullName evidence="5">Ig-like domain-containing protein</fullName>
    </recommendedName>
</protein>
<organism evidence="3 4">
    <name type="scientific">Glossina pallidipes</name>
    <name type="common">Tsetse fly</name>
    <dbReference type="NCBI Taxonomy" id="7398"/>
    <lineage>
        <taxon>Eukaryota</taxon>
        <taxon>Metazoa</taxon>
        <taxon>Ecdysozoa</taxon>
        <taxon>Arthropoda</taxon>
        <taxon>Hexapoda</taxon>
        <taxon>Insecta</taxon>
        <taxon>Pterygota</taxon>
        <taxon>Neoptera</taxon>
        <taxon>Endopterygota</taxon>
        <taxon>Diptera</taxon>
        <taxon>Brachycera</taxon>
        <taxon>Muscomorpha</taxon>
        <taxon>Hippoboscoidea</taxon>
        <taxon>Glossinidae</taxon>
        <taxon>Glossina</taxon>
    </lineage>
</organism>